<dbReference type="KEGG" id="mhz:Metho_0681"/>
<name>L0KU41_METHD</name>
<reference evidence="2" key="1">
    <citation type="submission" date="2012-02" db="EMBL/GenBank/DDBJ databases">
        <title>Complete sequence of chromosome of Methanomethylovorans hollandica DSM 15978.</title>
        <authorList>
            <person name="Lucas S."/>
            <person name="Copeland A."/>
            <person name="Lapidus A."/>
            <person name="Glavina del Rio T."/>
            <person name="Dalin E."/>
            <person name="Tice H."/>
            <person name="Bruce D."/>
            <person name="Goodwin L."/>
            <person name="Pitluck S."/>
            <person name="Peters L."/>
            <person name="Mikhailova N."/>
            <person name="Held B."/>
            <person name="Kyrpides N."/>
            <person name="Mavromatis K."/>
            <person name="Ivanova N."/>
            <person name="Brettin T."/>
            <person name="Detter J.C."/>
            <person name="Han C."/>
            <person name="Larimer F."/>
            <person name="Land M."/>
            <person name="Hauser L."/>
            <person name="Markowitz V."/>
            <person name="Cheng J.-F."/>
            <person name="Hugenholtz P."/>
            <person name="Woyke T."/>
            <person name="Wu D."/>
            <person name="Spring S."/>
            <person name="Schroeder M."/>
            <person name="Brambilla E."/>
            <person name="Klenk H.-P."/>
            <person name="Eisen J.A."/>
        </authorList>
    </citation>
    <scope>NUCLEOTIDE SEQUENCE [LARGE SCALE GENOMIC DNA]</scope>
    <source>
        <strain evidence="2">DSM 15978 / NBRC 107637 / DMS1</strain>
    </source>
</reference>
<dbReference type="HOGENOM" id="CLU_2490461_0_0_2"/>
<dbReference type="RefSeq" id="WP_015324105.1">
    <property type="nucleotide sequence ID" value="NC_019977.1"/>
</dbReference>
<dbReference type="AlphaFoldDB" id="L0KU41"/>
<accession>L0KU41</accession>
<proteinExistence type="predicted"/>
<evidence type="ECO:0000313" key="1">
    <source>
        <dbReference type="EMBL" id="AGB48937.1"/>
    </source>
</evidence>
<dbReference type="EMBL" id="CP003362">
    <property type="protein sequence ID" value="AGB48937.1"/>
    <property type="molecule type" value="Genomic_DNA"/>
</dbReference>
<protein>
    <submittedName>
        <fullName evidence="1">Uncharacterized protein</fullName>
    </submittedName>
</protein>
<organism evidence="1 2">
    <name type="scientific">Methanomethylovorans hollandica (strain DSM 15978 / NBRC 107637 / DMS1)</name>
    <dbReference type="NCBI Taxonomy" id="867904"/>
    <lineage>
        <taxon>Archaea</taxon>
        <taxon>Methanobacteriati</taxon>
        <taxon>Methanobacteriota</taxon>
        <taxon>Stenosarchaea group</taxon>
        <taxon>Methanomicrobia</taxon>
        <taxon>Methanosarcinales</taxon>
        <taxon>Methanosarcinaceae</taxon>
        <taxon>Methanomethylovorans</taxon>
    </lineage>
</organism>
<dbReference type="Proteomes" id="UP000010866">
    <property type="component" value="Chromosome"/>
</dbReference>
<keyword evidence="2" id="KW-1185">Reference proteome</keyword>
<evidence type="ECO:0000313" key="2">
    <source>
        <dbReference type="Proteomes" id="UP000010866"/>
    </source>
</evidence>
<sequence length="86" mass="9654">MINKNNNDVGPRHDPTIENCATLYRNDSQVYNTNPSVSDDLQQLRNESVIRDFANVTPDTYALIKATNPTLLMFVNLAKKIMEAVG</sequence>
<dbReference type="OrthoDB" id="142562at2157"/>
<dbReference type="GeneID" id="14407894"/>
<gene>
    <name evidence="1" type="ordered locus">Metho_0681</name>
</gene>
<dbReference type="STRING" id="867904.Metho_0681"/>